<dbReference type="EMBL" id="CACRSJ010000109">
    <property type="protein sequence ID" value="VYS64388.1"/>
    <property type="molecule type" value="Genomic_DNA"/>
</dbReference>
<keyword evidence="1" id="KW-0472">Membrane</keyword>
<feature type="signal peptide" evidence="2">
    <location>
        <begin position="1"/>
        <end position="26"/>
    </location>
</feature>
<dbReference type="AlphaFoldDB" id="A0A654FU51"/>
<evidence type="ECO:0000256" key="1">
    <source>
        <dbReference type="SAM" id="Phobius"/>
    </source>
</evidence>
<feature type="transmembrane region" description="Helical" evidence="1">
    <location>
        <begin position="90"/>
        <end position="110"/>
    </location>
</feature>
<organism evidence="3 4">
    <name type="scientific">Arabidopsis thaliana</name>
    <name type="common">Mouse-ear cress</name>
    <dbReference type="NCBI Taxonomy" id="3702"/>
    <lineage>
        <taxon>Eukaryota</taxon>
        <taxon>Viridiplantae</taxon>
        <taxon>Streptophyta</taxon>
        <taxon>Embryophyta</taxon>
        <taxon>Tracheophyta</taxon>
        <taxon>Spermatophyta</taxon>
        <taxon>Magnoliopsida</taxon>
        <taxon>eudicotyledons</taxon>
        <taxon>Gunneridae</taxon>
        <taxon>Pentapetalae</taxon>
        <taxon>rosids</taxon>
        <taxon>malvids</taxon>
        <taxon>Brassicales</taxon>
        <taxon>Brassicaceae</taxon>
        <taxon>Camelineae</taxon>
        <taxon>Arabidopsis</taxon>
    </lineage>
</organism>
<evidence type="ECO:0008006" key="5">
    <source>
        <dbReference type="Google" id="ProtNLM"/>
    </source>
</evidence>
<protein>
    <recommendedName>
        <fullName evidence="5">Transmembrane protein</fullName>
    </recommendedName>
</protein>
<reference evidence="3 4" key="1">
    <citation type="submission" date="2019-11" db="EMBL/GenBank/DDBJ databases">
        <authorList>
            <person name="Jiao W.-B."/>
            <person name="Schneeberger K."/>
        </authorList>
    </citation>
    <scope>NUCLEOTIDE SEQUENCE [LARGE SCALE GENOMIC DNA]</scope>
    <source>
        <strain evidence="4">cv. An-1</strain>
    </source>
</reference>
<evidence type="ECO:0000313" key="4">
    <source>
        <dbReference type="Proteomes" id="UP000426265"/>
    </source>
</evidence>
<keyword evidence="1" id="KW-1133">Transmembrane helix</keyword>
<name>A0A654FU51_ARATH</name>
<evidence type="ECO:0000313" key="3">
    <source>
        <dbReference type="EMBL" id="VYS64388.1"/>
    </source>
</evidence>
<gene>
    <name evidence="3" type="ORF">AN1_LOCUS19799</name>
</gene>
<keyword evidence="1" id="KW-0812">Transmembrane</keyword>
<accession>A0A654FU51</accession>
<feature type="chain" id="PRO_5024972974" description="Transmembrane protein" evidence="2">
    <location>
        <begin position="27"/>
        <end position="174"/>
    </location>
</feature>
<dbReference type="Proteomes" id="UP000426265">
    <property type="component" value="Unassembled WGS sequence"/>
</dbReference>
<proteinExistence type="predicted"/>
<dbReference type="ExpressionAtlas" id="A0A654FU51">
    <property type="expression patterns" value="baseline and differential"/>
</dbReference>
<keyword evidence="2" id="KW-0732">Signal</keyword>
<evidence type="ECO:0000256" key="2">
    <source>
        <dbReference type="SAM" id="SignalP"/>
    </source>
</evidence>
<sequence length="174" mass="20315">MSTRFGEIRFFFIVFLILLFVGASEATNRWRPEGIEDPRSPFYDGPINKNAKSSYFGDLVKEKAKSAYYGYLHTKRLNIYGTDWLWRIDFLLFLLGLSFLHSHLFFRAFFCIASRCSARKNQLLPCLASLRLTIFGQINNDQIEEYDPLNEDDKSAYFGYLLATLLNKYGTERL</sequence>